<evidence type="ECO:0000313" key="5">
    <source>
        <dbReference type="Proteomes" id="UP000295621"/>
    </source>
</evidence>
<evidence type="ECO:0000259" key="3">
    <source>
        <dbReference type="Pfam" id="PF01551"/>
    </source>
</evidence>
<protein>
    <recommendedName>
        <fullName evidence="3">M23ase beta-sheet core domain-containing protein</fullName>
    </recommendedName>
</protein>
<feature type="domain" description="M23ase beta-sheet core" evidence="3">
    <location>
        <begin position="234"/>
        <end position="332"/>
    </location>
</feature>
<dbReference type="AlphaFoldDB" id="A0A4R4S353"/>
<evidence type="ECO:0000256" key="1">
    <source>
        <dbReference type="ARBA" id="ARBA00022729"/>
    </source>
</evidence>
<feature type="region of interest" description="Disordered" evidence="2">
    <location>
        <begin position="183"/>
        <end position="207"/>
    </location>
</feature>
<name>A0A4R4S353_9ACTN</name>
<reference evidence="4 5" key="1">
    <citation type="submission" date="2019-02" db="EMBL/GenBank/DDBJ databases">
        <title>Draft genome sequences of novel Actinobacteria.</title>
        <authorList>
            <person name="Sahin N."/>
            <person name="Ay H."/>
            <person name="Saygin H."/>
        </authorList>
    </citation>
    <scope>NUCLEOTIDE SEQUENCE [LARGE SCALE GENOMIC DNA]</scope>
    <source>
        <strain evidence="4 5">KC603</strain>
    </source>
</reference>
<feature type="domain" description="M23ase beta-sheet core" evidence="3">
    <location>
        <begin position="76"/>
        <end position="169"/>
    </location>
</feature>
<dbReference type="PANTHER" id="PTHR21666:SF289">
    <property type="entry name" value="L-ALA--D-GLU ENDOPEPTIDASE"/>
    <property type="match status" value="1"/>
</dbReference>
<feature type="region of interest" description="Disordered" evidence="2">
    <location>
        <begin position="339"/>
        <end position="359"/>
    </location>
</feature>
<dbReference type="EMBL" id="SMKL01000001">
    <property type="protein sequence ID" value="TDC56951.1"/>
    <property type="molecule type" value="Genomic_DNA"/>
</dbReference>
<dbReference type="InterPro" id="IPR011055">
    <property type="entry name" value="Dup_hybrid_motif"/>
</dbReference>
<keyword evidence="5" id="KW-1185">Reference proteome</keyword>
<organism evidence="4 5">
    <name type="scientific">Jiangella ureilytica</name>
    <dbReference type="NCBI Taxonomy" id="2530374"/>
    <lineage>
        <taxon>Bacteria</taxon>
        <taxon>Bacillati</taxon>
        <taxon>Actinomycetota</taxon>
        <taxon>Actinomycetes</taxon>
        <taxon>Jiangellales</taxon>
        <taxon>Jiangellaceae</taxon>
        <taxon>Jiangella</taxon>
    </lineage>
</organism>
<accession>A0A4R4S353</accession>
<proteinExistence type="predicted"/>
<evidence type="ECO:0000313" key="4">
    <source>
        <dbReference type="EMBL" id="TDC56951.1"/>
    </source>
</evidence>
<evidence type="ECO:0000256" key="2">
    <source>
        <dbReference type="SAM" id="MobiDB-lite"/>
    </source>
</evidence>
<dbReference type="Gene3D" id="2.70.70.10">
    <property type="entry name" value="Glucose Permease (Domain IIA)"/>
    <property type="match status" value="2"/>
</dbReference>
<dbReference type="InterPro" id="IPR016047">
    <property type="entry name" value="M23ase_b-sheet_dom"/>
</dbReference>
<dbReference type="GO" id="GO:0004222">
    <property type="term" value="F:metalloendopeptidase activity"/>
    <property type="evidence" value="ECO:0007669"/>
    <property type="project" value="TreeGrafter"/>
</dbReference>
<dbReference type="InterPro" id="IPR050570">
    <property type="entry name" value="Cell_wall_metabolism_enzyme"/>
</dbReference>
<dbReference type="OrthoDB" id="1099523at2"/>
<dbReference type="RefSeq" id="WP_131977420.1">
    <property type="nucleotide sequence ID" value="NZ_SMKL01000001.1"/>
</dbReference>
<dbReference type="Proteomes" id="UP000295621">
    <property type="component" value="Unassembled WGS sequence"/>
</dbReference>
<sequence>MSPLLAAVPLLGLVLGLVPADRAVALSPSSPGPPAVSSHSGAAPPAAGWVYPVGPPGGPVEVVHGFDPPARPWLAGHRGVDLAATAGTEVRAAGPGTVAYAGPLAGRGVVVIDHGGLRTTYEPVAPSVTVGNEVGAGEPVGALEVAGSHCAPAACLHWGAREGERYTDPLALVGAGPVRLLPLGSRTLSGDPPPPPSPPSLPPASGGLAWPVAAPRVTSPFGLRVHPITGERKLHDGVDFATACGAPIRAAAPGRVTDAGDHGPYGLQVTVGHGPIRGTPLTTSYSHLSAVAVTAGQWVGAGQVVGRAGTTGLSTGCHLHFMLMAAGGVTDPVPWLPTHPATATRAKGPPRGGSRTMTD</sequence>
<gene>
    <name evidence="4" type="ORF">E1212_00365</name>
</gene>
<dbReference type="PANTHER" id="PTHR21666">
    <property type="entry name" value="PEPTIDASE-RELATED"/>
    <property type="match status" value="1"/>
</dbReference>
<dbReference type="SUPFAM" id="SSF51261">
    <property type="entry name" value="Duplicated hybrid motif"/>
    <property type="match status" value="2"/>
</dbReference>
<keyword evidence="1" id="KW-0732">Signal</keyword>
<comment type="caution">
    <text evidence="4">The sequence shown here is derived from an EMBL/GenBank/DDBJ whole genome shotgun (WGS) entry which is preliminary data.</text>
</comment>
<feature type="compositionally biased region" description="Pro residues" evidence="2">
    <location>
        <begin position="191"/>
        <end position="202"/>
    </location>
</feature>
<dbReference type="Pfam" id="PF01551">
    <property type="entry name" value="Peptidase_M23"/>
    <property type="match status" value="2"/>
</dbReference>
<dbReference type="CDD" id="cd12797">
    <property type="entry name" value="M23_peptidase"/>
    <property type="match status" value="2"/>
</dbReference>